<feature type="transmembrane region" description="Helical" evidence="5">
    <location>
        <begin position="21"/>
        <end position="39"/>
    </location>
</feature>
<feature type="domain" description="ABC transporter" evidence="6">
    <location>
        <begin position="465"/>
        <end position="698"/>
    </location>
</feature>
<feature type="transmembrane region" description="Helical" evidence="5">
    <location>
        <begin position="1155"/>
        <end position="1173"/>
    </location>
</feature>
<dbReference type="OrthoDB" id="6065666at2759"/>
<dbReference type="GO" id="GO:0005524">
    <property type="term" value="F:ATP binding"/>
    <property type="evidence" value="ECO:0007669"/>
    <property type="project" value="InterPro"/>
</dbReference>
<sequence>MQCLYQLLLLFWKNYLLRCRMYPLFEIFFLVLAIALILINRMQHVNSVATSLTYNMSSPVEVNVLQRGDQYGLYSGHVLIGYAPLCQASQLLMERVRGLFISYGVPENVTDVRMVGFHSEYSMMEYAEKYPNVLQHSYVFTPLTVYNHNLPQKLKIVIRPVVRFDWMAWRQNPDYLSSGEMYMMRLFMEALSYYWVDRPNSFRVFIRELWREPQRQDPILDRYMINRVTTYIVFLTVILIARFVYTLSRERNSFILKTMNNLGVRSATYWVSWYLWMFMVFGIFTFFLAVVLVVPLVGKDPIFALTSSAFVFLHFLSFSACIPSYCILGSVLFPEVKTCVAMACFLYISLFYLLRNVTTMDSAFNLLMNISLSNGLVIIALAERLGEGIKLSTIHTIPASLNFSLLTVEICTYVAAIIYLLLAWFIHTFNFYRIIWKQQWLYKSSKKMTASRDSSNEFKQYQEKTPDYDVSIQVKQLSVFGEHELINLNLNLYEGQITVLVSSSGKNPLLDILAGNIKPTYGKVTVYDMDVVKNIRNILEMTAVGSHDQLALYTGLTVRDNLRIFTYLKRTKPNQGEINITKIADEYFLTPLLDKRVSKLMPSEKRMLQVAITLAGSCKLIVLQEPTLDMDSTTSHRFWNIISRMKQDRTIVVSTKTLELAERIADRMVFFVGGHMICSGSVPFLRRLVGAGYYLTLKLAKEIRADRIKRAVRLHIPEATVLNEKVGLIVFLLPLESTPLFYGLFTLFERNKKDMYIESFSISAKTIDEGFKRLLFKSKRKDSDLRNLLSESSLCSYSPLNKYIKDKIAIQNSQKLFKYSASFHTSDVNILGAKGSSVDASDTTCTSRRNTTETEIREMFTPLFVTVNKLNKGKLTGYRLRIARIFALMGKKMLFSCRTVLVEVLQVTLTVLLAYAGRQLEVGGLGRTLSLNVGNKDQRNAFITVSPKTAEDEWTKTLVQTFLSIVTVHDNTVVQYDAGNTTLENVLLTRNRLVSLYGFGAEFHHHSGKHNIYEGTLWHSSTSEVKYTEPPMAMSALLNTFLRMSTKGDHFVEFEVLPSWLHRGEEAKYFQNHLAYDIVQKYLFLMSTALFFIPYMLVFESKVGMKHLQYLAGVTPVMYWSVQFLFDLINYLMLCYVFWASLLLFGAVEAISIKAPLGLIFLCNGLMMLPYLYTIQQFFNSPPLAVMTVLSINYILGEIYSITEFYSGDDSDNPCDNEFKAIVLLKSPSHLLPNSACNLIQNYRGRKFCSPHYKYCNNPSSHMYVKICCEDTCTRAFDCNIFYDYDYLNLTYPGVGMNLIAMTIYAVLFTTLLLLLDYGLMRSLWLFLTSKVERIPFFSRKSVSTLGLSLNLGGICARLAEQQDKMFDPREREMKDPVIQCIDLSRYENESAGVQNLNLNIGKSEVICIVGSDSGSTSCILDLLSGRSWPNNGHVFIKGIPLTPFNLSKINSVGYCPEKNTAIPFMTGREILSYYATLHGVTSPNKQELIKLFLSVFRLEDAADKKTGDYGHSQRRRLSLAVSLVGDPDILLLNDATNRLDNQGKMLLRDMVLTLKSLGKTVVLSSNNLEDCADLSTMLALMVKGRLVGLNSASAMREIFCNSYTLLAKIDSLSNRVSTSILVDSLRQRFTSAVLIHDQEDLIHMHVPYMSETMADIFALMESTKKHLKILDYTVRQTNLNHVMYILEQGDRENAQEKTNDPTEVTSTVDIKMTLYQETENRFQVNASGSTYETAA</sequence>
<reference evidence="8" key="1">
    <citation type="submission" date="2025-08" db="UniProtKB">
        <authorList>
            <consortium name="RefSeq"/>
        </authorList>
    </citation>
    <scope>IDENTIFICATION</scope>
</reference>
<keyword evidence="7" id="KW-1185">Reference proteome</keyword>
<dbReference type="GO" id="GO:0140359">
    <property type="term" value="F:ABC-type transporter activity"/>
    <property type="evidence" value="ECO:0007669"/>
    <property type="project" value="InterPro"/>
</dbReference>
<comment type="subcellular location">
    <subcellularLocation>
        <location evidence="1">Membrane</location>
        <topology evidence="1">Multi-pass membrane protein</topology>
    </subcellularLocation>
</comment>
<dbReference type="InterPro" id="IPR003439">
    <property type="entry name" value="ABC_transporter-like_ATP-bd"/>
</dbReference>
<dbReference type="Pfam" id="PF00005">
    <property type="entry name" value="ABC_tran"/>
    <property type="match status" value="2"/>
</dbReference>
<keyword evidence="4 5" id="KW-0472">Membrane</keyword>
<dbReference type="PANTHER" id="PTHR19229">
    <property type="entry name" value="ATP-BINDING CASSETTE TRANSPORTER SUBFAMILY A ABCA"/>
    <property type="match status" value="1"/>
</dbReference>
<feature type="transmembrane region" description="Helical" evidence="5">
    <location>
        <begin position="1128"/>
        <end position="1148"/>
    </location>
</feature>
<dbReference type="Proteomes" id="UP001165740">
    <property type="component" value="Chromosome 4"/>
</dbReference>
<dbReference type="Gene3D" id="3.40.50.300">
    <property type="entry name" value="P-loop containing nucleotide triphosphate hydrolases"/>
    <property type="match status" value="2"/>
</dbReference>
<evidence type="ECO:0000313" key="7">
    <source>
        <dbReference type="Proteomes" id="UP001165740"/>
    </source>
</evidence>
<proteinExistence type="predicted"/>
<dbReference type="GeneID" id="106050742"/>
<evidence type="ECO:0000256" key="4">
    <source>
        <dbReference type="ARBA" id="ARBA00023136"/>
    </source>
</evidence>
<dbReference type="InterPro" id="IPR056264">
    <property type="entry name" value="R2_ABCA1-4-like"/>
</dbReference>
<protein>
    <submittedName>
        <fullName evidence="8">Phospholipid-transporting ATPase ABCA3-like</fullName>
    </submittedName>
</protein>
<dbReference type="GO" id="GO:0016887">
    <property type="term" value="F:ATP hydrolysis activity"/>
    <property type="evidence" value="ECO:0007669"/>
    <property type="project" value="InterPro"/>
</dbReference>
<dbReference type="PROSITE" id="PS50893">
    <property type="entry name" value="ABC_TRANSPORTER_2"/>
    <property type="match status" value="2"/>
</dbReference>
<feature type="transmembrane region" description="Helical" evidence="5">
    <location>
        <begin position="269"/>
        <end position="296"/>
    </location>
</feature>
<keyword evidence="2 5" id="KW-0812">Transmembrane</keyword>
<organism evidence="7 8">
    <name type="scientific">Biomphalaria glabrata</name>
    <name type="common">Bloodfluke planorb</name>
    <name type="synonym">Freshwater snail</name>
    <dbReference type="NCBI Taxonomy" id="6526"/>
    <lineage>
        <taxon>Eukaryota</taxon>
        <taxon>Metazoa</taxon>
        <taxon>Spiralia</taxon>
        <taxon>Lophotrochozoa</taxon>
        <taxon>Mollusca</taxon>
        <taxon>Gastropoda</taxon>
        <taxon>Heterobranchia</taxon>
        <taxon>Euthyneura</taxon>
        <taxon>Panpulmonata</taxon>
        <taxon>Hygrophila</taxon>
        <taxon>Lymnaeoidea</taxon>
        <taxon>Planorbidae</taxon>
        <taxon>Biomphalaria</taxon>
    </lineage>
</organism>
<dbReference type="Pfam" id="PF23321">
    <property type="entry name" value="R1_ABCA1"/>
    <property type="match status" value="1"/>
</dbReference>
<dbReference type="Pfam" id="PF12698">
    <property type="entry name" value="ABC2_membrane_3"/>
    <property type="match status" value="1"/>
</dbReference>
<evidence type="ECO:0000256" key="1">
    <source>
        <dbReference type="ARBA" id="ARBA00004141"/>
    </source>
</evidence>
<name>A0A9W3A8A7_BIOGL</name>
<dbReference type="InterPro" id="IPR013525">
    <property type="entry name" value="ABC2_TM"/>
</dbReference>
<feature type="transmembrane region" description="Helical" evidence="5">
    <location>
        <begin position="228"/>
        <end position="248"/>
    </location>
</feature>
<dbReference type="GO" id="GO:0016020">
    <property type="term" value="C:membrane"/>
    <property type="evidence" value="ECO:0007669"/>
    <property type="project" value="UniProtKB-SubCell"/>
</dbReference>
<dbReference type="InterPro" id="IPR026082">
    <property type="entry name" value="ABCA"/>
</dbReference>
<evidence type="ECO:0000256" key="5">
    <source>
        <dbReference type="SAM" id="Phobius"/>
    </source>
</evidence>
<feature type="domain" description="ABC transporter" evidence="6">
    <location>
        <begin position="1379"/>
        <end position="1609"/>
    </location>
</feature>
<dbReference type="InterPro" id="IPR027417">
    <property type="entry name" value="P-loop_NTPase"/>
</dbReference>
<feature type="transmembrane region" description="Helical" evidence="5">
    <location>
        <begin position="1082"/>
        <end position="1099"/>
    </location>
</feature>
<dbReference type="RefSeq" id="XP_055883398.1">
    <property type="nucleotide sequence ID" value="XM_056027423.1"/>
</dbReference>
<evidence type="ECO:0000256" key="3">
    <source>
        <dbReference type="ARBA" id="ARBA00022989"/>
    </source>
</evidence>
<feature type="transmembrane region" description="Helical" evidence="5">
    <location>
        <begin position="339"/>
        <end position="357"/>
    </location>
</feature>
<dbReference type="SUPFAM" id="SSF52540">
    <property type="entry name" value="P-loop containing nucleoside triphosphate hydrolases"/>
    <property type="match status" value="2"/>
</dbReference>
<feature type="transmembrane region" description="Helical" evidence="5">
    <location>
        <begin position="302"/>
        <end position="327"/>
    </location>
</feature>
<evidence type="ECO:0000256" key="2">
    <source>
        <dbReference type="ARBA" id="ARBA00022692"/>
    </source>
</evidence>
<keyword evidence="3 5" id="KW-1133">Transmembrane helix</keyword>
<feature type="transmembrane region" description="Helical" evidence="5">
    <location>
        <begin position="726"/>
        <end position="748"/>
    </location>
</feature>
<feature type="transmembrane region" description="Helical" evidence="5">
    <location>
        <begin position="363"/>
        <end position="382"/>
    </location>
</feature>
<evidence type="ECO:0000259" key="6">
    <source>
        <dbReference type="PROSITE" id="PS50893"/>
    </source>
</evidence>
<evidence type="ECO:0000313" key="8">
    <source>
        <dbReference type="RefSeq" id="XP_055883398.1"/>
    </source>
</evidence>
<feature type="transmembrane region" description="Helical" evidence="5">
    <location>
        <begin position="403"/>
        <end position="426"/>
    </location>
</feature>
<dbReference type="PANTHER" id="PTHR19229:SF250">
    <property type="entry name" value="ABC TRANSPORTER DOMAIN-CONTAINING PROTEIN-RELATED"/>
    <property type="match status" value="1"/>
</dbReference>
<gene>
    <name evidence="8" type="primary">LOC106050742</name>
</gene>
<feature type="transmembrane region" description="Helical" evidence="5">
    <location>
        <begin position="1295"/>
        <end position="1316"/>
    </location>
</feature>
<accession>A0A9W3A8A7</accession>